<evidence type="ECO:0000313" key="3">
    <source>
        <dbReference type="Proteomes" id="UP000712045"/>
    </source>
</evidence>
<evidence type="ECO:0000313" key="2">
    <source>
        <dbReference type="EMBL" id="MBM7057645.1"/>
    </source>
</evidence>
<dbReference type="RefSeq" id="WP_205085801.1">
    <property type="nucleotide sequence ID" value="NZ_JAFEUF010000213.1"/>
</dbReference>
<feature type="compositionally biased region" description="Pro residues" evidence="1">
    <location>
        <begin position="52"/>
        <end position="61"/>
    </location>
</feature>
<evidence type="ECO:0008006" key="4">
    <source>
        <dbReference type="Google" id="ProtNLM"/>
    </source>
</evidence>
<organism evidence="2 3">
    <name type="scientific">Streptomyces durocortorensis</name>
    <dbReference type="NCBI Taxonomy" id="2811104"/>
    <lineage>
        <taxon>Bacteria</taxon>
        <taxon>Bacillati</taxon>
        <taxon>Actinomycetota</taxon>
        <taxon>Actinomycetes</taxon>
        <taxon>Kitasatosporales</taxon>
        <taxon>Streptomycetaceae</taxon>
        <taxon>Streptomyces</taxon>
    </lineage>
</organism>
<gene>
    <name evidence="2" type="ORF">JS521_28280</name>
</gene>
<feature type="compositionally biased region" description="Low complexity" evidence="1">
    <location>
        <begin position="36"/>
        <end position="51"/>
    </location>
</feature>
<reference evidence="2 3" key="1">
    <citation type="submission" date="2021-02" db="EMBL/GenBank/DDBJ databases">
        <title>Genome Streptomyces sp. RHZ10.</title>
        <authorList>
            <person name="Besaury L."/>
        </authorList>
    </citation>
    <scope>NUCLEOTIDE SEQUENCE [LARGE SCALE GENOMIC DNA]</scope>
    <source>
        <strain evidence="2 3">RHZ10</strain>
    </source>
</reference>
<dbReference type="EMBL" id="JAFEUF010000213">
    <property type="protein sequence ID" value="MBM7057645.1"/>
    <property type="molecule type" value="Genomic_DNA"/>
</dbReference>
<name>A0ABS2I485_9ACTN</name>
<sequence>MSDYEGRDGAQPQVGASRPRLVDYADMAAVKKRAGAPEVVPVGPPADSSAPRPGPPTPPPAATAARDAPGEDPLITGRRLEFMALLEKFRATPVLVPLGSSQSPGAEGGFLTADMNGIRFILAFSDQQALARYARAQGVFHSEWSYQTVLGARLLDVAVPAAGVPCGVALDCADGAEGLVLPPVKGIVPDEATIDAYTER</sequence>
<protein>
    <recommendedName>
        <fullName evidence="4">SseB protein N-terminal domain-containing protein</fullName>
    </recommendedName>
</protein>
<keyword evidence="3" id="KW-1185">Reference proteome</keyword>
<dbReference type="Proteomes" id="UP000712045">
    <property type="component" value="Unassembled WGS sequence"/>
</dbReference>
<evidence type="ECO:0000256" key="1">
    <source>
        <dbReference type="SAM" id="MobiDB-lite"/>
    </source>
</evidence>
<feature type="region of interest" description="Disordered" evidence="1">
    <location>
        <begin position="33"/>
        <end position="72"/>
    </location>
</feature>
<comment type="caution">
    <text evidence="2">The sequence shown here is derived from an EMBL/GenBank/DDBJ whole genome shotgun (WGS) entry which is preliminary data.</text>
</comment>
<proteinExistence type="predicted"/>
<feature type="region of interest" description="Disordered" evidence="1">
    <location>
        <begin position="1"/>
        <end position="21"/>
    </location>
</feature>
<accession>A0ABS2I485</accession>